<evidence type="ECO:0000313" key="2">
    <source>
        <dbReference type="Proteomes" id="UP000295558"/>
    </source>
</evidence>
<name>A0A4R6ZPG4_9LIST</name>
<protein>
    <submittedName>
        <fullName evidence="1">Uncharacterized protein</fullName>
    </submittedName>
</protein>
<accession>A0A4R6ZPG4</accession>
<proteinExistence type="predicted"/>
<sequence length="29" mass="3382">MTKYWNHEDTLMYVGSCITGHYLFGGDEI</sequence>
<organism evidence="1 2">
    <name type="scientific">Listeria rocourtiae</name>
    <dbReference type="NCBI Taxonomy" id="647910"/>
    <lineage>
        <taxon>Bacteria</taxon>
        <taxon>Bacillati</taxon>
        <taxon>Bacillota</taxon>
        <taxon>Bacilli</taxon>
        <taxon>Bacillales</taxon>
        <taxon>Listeriaceae</taxon>
        <taxon>Listeria</taxon>
    </lineage>
</organism>
<keyword evidence="2" id="KW-1185">Reference proteome</keyword>
<reference evidence="1 2" key="1">
    <citation type="submission" date="2019-03" db="EMBL/GenBank/DDBJ databases">
        <title>Genomic Encyclopedia of Type Strains, Phase III (KMG-III): the genomes of soil and plant-associated and newly described type strains.</title>
        <authorList>
            <person name="Whitman W."/>
        </authorList>
    </citation>
    <scope>NUCLEOTIDE SEQUENCE [LARGE SCALE GENOMIC DNA]</scope>
    <source>
        <strain evidence="1 2">CECT 7972</strain>
    </source>
</reference>
<dbReference type="EMBL" id="SNZK01000002">
    <property type="protein sequence ID" value="TDR54447.1"/>
    <property type="molecule type" value="Genomic_DNA"/>
</dbReference>
<evidence type="ECO:0000313" key="1">
    <source>
        <dbReference type="EMBL" id="TDR54447.1"/>
    </source>
</evidence>
<comment type="caution">
    <text evidence="1">The sequence shown here is derived from an EMBL/GenBank/DDBJ whole genome shotgun (WGS) entry which is preliminary data.</text>
</comment>
<dbReference type="AlphaFoldDB" id="A0A4R6ZPG4"/>
<dbReference type="Proteomes" id="UP000295558">
    <property type="component" value="Unassembled WGS sequence"/>
</dbReference>
<gene>
    <name evidence="1" type="ORF">DFP96_10230</name>
</gene>